<dbReference type="PROSITE" id="PS50199">
    <property type="entry name" value="ZF_RANBP2_2"/>
    <property type="match status" value="1"/>
</dbReference>
<dbReference type="PROSITE" id="PS51061">
    <property type="entry name" value="R3H"/>
    <property type="match status" value="1"/>
</dbReference>
<evidence type="ECO:0000256" key="3">
    <source>
        <dbReference type="ARBA" id="ARBA00022833"/>
    </source>
</evidence>
<keyword evidence="1" id="KW-0479">Metal-binding</keyword>
<evidence type="ECO:0000256" key="2">
    <source>
        <dbReference type="ARBA" id="ARBA00022771"/>
    </source>
</evidence>
<protein>
    <recommendedName>
        <fullName evidence="10">RanBP2-type domain-containing protein</fullName>
    </recommendedName>
</protein>
<dbReference type="Gene3D" id="3.30.1370.50">
    <property type="entry name" value="R3H-like domain"/>
    <property type="match status" value="1"/>
</dbReference>
<feature type="compositionally biased region" description="Low complexity" evidence="5">
    <location>
        <begin position="369"/>
        <end position="384"/>
    </location>
</feature>
<evidence type="ECO:0000256" key="5">
    <source>
        <dbReference type="SAM" id="MobiDB-lite"/>
    </source>
</evidence>
<evidence type="ECO:0000256" key="1">
    <source>
        <dbReference type="ARBA" id="ARBA00022723"/>
    </source>
</evidence>
<dbReference type="InterPro" id="IPR036867">
    <property type="entry name" value="R3H_dom_sf"/>
</dbReference>
<feature type="domain" description="R3H" evidence="7">
    <location>
        <begin position="395"/>
        <end position="462"/>
    </location>
</feature>
<dbReference type="Gene3D" id="3.60.10.10">
    <property type="entry name" value="Endonuclease/exonuclease/phosphatase"/>
    <property type="match status" value="1"/>
</dbReference>
<dbReference type="Gene3D" id="4.10.1060.10">
    <property type="entry name" value="Zinc finger, RanBP2-type"/>
    <property type="match status" value="1"/>
</dbReference>
<dbReference type="SUPFAM" id="SSF56219">
    <property type="entry name" value="DNase I-like"/>
    <property type="match status" value="1"/>
</dbReference>
<dbReference type="SMART" id="SM00547">
    <property type="entry name" value="ZnF_RBZ"/>
    <property type="match status" value="1"/>
</dbReference>
<dbReference type="InterPro" id="IPR001374">
    <property type="entry name" value="R3H_dom"/>
</dbReference>
<dbReference type="SUPFAM" id="SSF82708">
    <property type="entry name" value="R3H domain"/>
    <property type="match status" value="1"/>
</dbReference>
<dbReference type="EMBL" id="CAUYUJ010014387">
    <property type="protein sequence ID" value="CAK0840526.1"/>
    <property type="molecule type" value="Genomic_DNA"/>
</dbReference>
<name>A0ABN9T649_9DINO</name>
<dbReference type="PANTHER" id="PTHR12121:SF101">
    <property type="entry name" value="ENDONUCLEASE_EXONUCLEASE_PHOSPHATASE DOMAIN-CONTAINING PROTEIN"/>
    <property type="match status" value="1"/>
</dbReference>
<dbReference type="CDD" id="cd02325">
    <property type="entry name" value="R3H"/>
    <property type="match status" value="1"/>
</dbReference>
<dbReference type="InterPro" id="IPR005135">
    <property type="entry name" value="Endo/exonuclease/phosphatase"/>
</dbReference>
<dbReference type="Pfam" id="PF03372">
    <property type="entry name" value="Exo_endo_phos"/>
    <property type="match status" value="1"/>
</dbReference>
<gene>
    <name evidence="8" type="ORF">PCOR1329_LOCUS35953</name>
</gene>
<dbReference type="InterPro" id="IPR050410">
    <property type="entry name" value="CCR4/nocturin_mRNA_transcr"/>
</dbReference>
<keyword evidence="3" id="KW-0862">Zinc</keyword>
<evidence type="ECO:0000313" key="9">
    <source>
        <dbReference type="Proteomes" id="UP001189429"/>
    </source>
</evidence>
<reference evidence="8" key="1">
    <citation type="submission" date="2023-10" db="EMBL/GenBank/DDBJ databases">
        <authorList>
            <person name="Chen Y."/>
            <person name="Shah S."/>
            <person name="Dougan E. K."/>
            <person name="Thang M."/>
            <person name="Chan C."/>
        </authorList>
    </citation>
    <scope>NUCLEOTIDE SEQUENCE [LARGE SCALE GENOMIC DNA]</scope>
</reference>
<dbReference type="SUPFAM" id="SSF90209">
    <property type="entry name" value="Ran binding protein zinc finger-like"/>
    <property type="match status" value="1"/>
</dbReference>
<feature type="domain" description="RanBP2-type" evidence="6">
    <location>
        <begin position="129"/>
        <end position="158"/>
    </location>
</feature>
<evidence type="ECO:0008006" key="10">
    <source>
        <dbReference type="Google" id="ProtNLM"/>
    </source>
</evidence>
<comment type="caution">
    <text evidence="8">The sequence shown here is derived from an EMBL/GenBank/DDBJ whole genome shotgun (WGS) entry which is preliminary data.</text>
</comment>
<organism evidence="8 9">
    <name type="scientific">Prorocentrum cordatum</name>
    <dbReference type="NCBI Taxonomy" id="2364126"/>
    <lineage>
        <taxon>Eukaryota</taxon>
        <taxon>Sar</taxon>
        <taxon>Alveolata</taxon>
        <taxon>Dinophyceae</taxon>
        <taxon>Prorocentrales</taxon>
        <taxon>Prorocentraceae</taxon>
        <taxon>Prorocentrum</taxon>
    </lineage>
</organism>
<sequence>MAVAFRVVTYNVLSPPLATADYFVFCDPSDLEGHARLERVLAKLEAHTSASAVVCLQEVCREWCGRLHAFFQQRGYSFVTSLYAKQCSDYMGVGIAFPNPQWRLLDADIRRVSETKSWPSQAKKPQERRPGDWACPACGANVFASKTACYKCGAPKPWPGLREALPGCLRPCLGLVRRPRGDQLHRQFQEMLALPSARAQGRENVLIAVHLESREQAGQRVWVGCYHMPCAFREPQVMTLHAALAVQQVQRLAIESGSPCVVAGDWNFKPGDHQYKMVTTGAIGRGCPAYPVLADGDRWQPRLRLPMRSAYCAAHGAEPDFTNFAQTAGEEEPFISGRTSSAPRTWRSPVPRGCPRAATWPGPCPTPRSPATTSPSPRCWSCRRAPPRRRRPRTAGSSRAGRRRTRACARSSGPSSRACPTGPAQGRWTSRRRLVHELSDELGLRHHSCGEGGARYIRVEKP</sequence>
<proteinExistence type="predicted"/>
<dbReference type="PANTHER" id="PTHR12121">
    <property type="entry name" value="CARBON CATABOLITE REPRESSOR PROTEIN 4"/>
    <property type="match status" value="1"/>
</dbReference>
<evidence type="ECO:0000256" key="4">
    <source>
        <dbReference type="PROSITE-ProRule" id="PRU00322"/>
    </source>
</evidence>
<feature type="region of interest" description="Disordered" evidence="5">
    <location>
        <begin position="334"/>
        <end position="431"/>
    </location>
</feature>
<accession>A0ABN9T649</accession>
<evidence type="ECO:0000313" key="8">
    <source>
        <dbReference type="EMBL" id="CAK0840526.1"/>
    </source>
</evidence>
<dbReference type="InterPro" id="IPR001876">
    <property type="entry name" value="Znf_RanBP2"/>
</dbReference>
<dbReference type="Proteomes" id="UP001189429">
    <property type="component" value="Unassembled WGS sequence"/>
</dbReference>
<dbReference type="InterPro" id="IPR036691">
    <property type="entry name" value="Endo/exonu/phosph_ase_sf"/>
</dbReference>
<keyword evidence="9" id="KW-1185">Reference proteome</keyword>
<evidence type="ECO:0000259" key="6">
    <source>
        <dbReference type="PROSITE" id="PS50199"/>
    </source>
</evidence>
<evidence type="ECO:0000259" key="7">
    <source>
        <dbReference type="PROSITE" id="PS51061"/>
    </source>
</evidence>
<dbReference type="InterPro" id="IPR036443">
    <property type="entry name" value="Znf_RanBP2_sf"/>
</dbReference>
<keyword evidence="2 4" id="KW-0863">Zinc-finger</keyword>